<keyword evidence="4 7" id="KW-0812">Transmembrane</keyword>
<evidence type="ECO:0000256" key="1">
    <source>
        <dbReference type="ARBA" id="ARBA00004651"/>
    </source>
</evidence>
<evidence type="ECO:0000256" key="4">
    <source>
        <dbReference type="ARBA" id="ARBA00022692"/>
    </source>
</evidence>
<evidence type="ECO:0000313" key="11">
    <source>
        <dbReference type="EMBL" id="CAB4629740.1"/>
    </source>
</evidence>
<accession>A0A6J6IYW7</accession>
<comment type="similarity">
    <text evidence="2">Belongs to the MscS (TC 1.A.23) family.</text>
</comment>
<dbReference type="InterPro" id="IPR049278">
    <property type="entry name" value="MS_channel_C"/>
</dbReference>
<feature type="transmembrane region" description="Helical" evidence="7">
    <location>
        <begin position="20"/>
        <end position="39"/>
    </location>
</feature>
<sequence>MDGFLTWWGAVWDVWHTPIRILAIIIGSVVARSLLLLSVKRVIRGVISGMNGKAVVASGLVQNARVVQRAQTLGSVLNNFITWTVVLVALSSVLSELGVAVGALVAGAGILGAAVGFGAQSLVRDLISGLFIVFEDQYGVGDSVDLGQATGVVESVGLRVTQVRDVSGVLWYVRNGEVVRVGNQSQGWSRVVLDIPLAYSAPQDKAREVILQAAQSVSVDKAFTKQLMGEPEIWGIELLSGEQVVLRIVQQVGPSHADAVARELRARIKAALDKNKIAMASTATPIHVEISGKAVK</sequence>
<keyword evidence="6 7" id="KW-0472">Membrane</keyword>
<evidence type="ECO:0000259" key="9">
    <source>
        <dbReference type="Pfam" id="PF21082"/>
    </source>
</evidence>
<reference evidence="11" key="1">
    <citation type="submission" date="2020-05" db="EMBL/GenBank/DDBJ databases">
        <authorList>
            <person name="Chiriac C."/>
            <person name="Salcher M."/>
            <person name="Ghai R."/>
            <person name="Kavagutti S V."/>
        </authorList>
    </citation>
    <scope>NUCLEOTIDE SEQUENCE</scope>
</reference>
<dbReference type="Gene3D" id="2.30.30.60">
    <property type="match status" value="1"/>
</dbReference>
<dbReference type="Pfam" id="PF21088">
    <property type="entry name" value="MS_channel_1st"/>
    <property type="match status" value="1"/>
</dbReference>
<dbReference type="SUPFAM" id="SSF82689">
    <property type="entry name" value="Mechanosensitive channel protein MscS (YggB), C-terminal domain"/>
    <property type="match status" value="1"/>
</dbReference>
<dbReference type="InterPro" id="IPR049142">
    <property type="entry name" value="MS_channel_1st"/>
</dbReference>
<gene>
    <name evidence="11" type="ORF">UFOPK2001_00441</name>
</gene>
<proteinExistence type="inferred from homology"/>
<dbReference type="AlphaFoldDB" id="A0A6J6IYW7"/>
<dbReference type="Gene3D" id="1.10.287.1260">
    <property type="match status" value="1"/>
</dbReference>
<protein>
    <submittedName>
        <fullName evidence="11">Unannotated protein</fullName>
    </submittedName>
</protein>
<name>A0A6J6IYW7_9ZZZZ</name>
<dbReference type="FunFam" id="2.30.30.60:FF:000001">
    <property type="entry name" value="MscS Mechanosensitive ion channel"/>
    <property type="match status" value="1"/>
</dbReference>
<keyword evidence="5 7" id="KW-1133">Transmembrane helix</keyword>
<dbReference type="InterPro" id="IPR010920">
    <property type="entry name" value="LSM_dom_sf"/>
</dbReference>
<feature type="transmembrane region" description="Helical" evidence="7">
    <location>
        <begin position="100"/>
        <end position="119"/>
    </location>
</feature>
<evidence type="ECO:0000256" key="6">
    <source>
        <dbReference type="ARBA" id="ARBA00023136"/>
    </source>
</evidence>
<feature type="domain" description="Mechanosensitive ion channel MscS" evidence="8">
    <location>
        <begin position="122"/>
        <end position="185"/>
    </location>
</feature>
<evidence type="ECO:0000259" key="8">
    <source>
        <dbReference type="Pfam" id="PF00924"/>
    </source>
</evidence>
<dbReference type="InterPro" id="IPR006685">
    <property type="entry name" value="MscS_channel_2nd"/>
</dbReference>
<dbReference type="SUPFAM" id="SSF50182">
    <property type="entry name" value="Sm-like ribonucleoproteins"/>
    <property type="match status" value="1"/>
</dbReference>
<dbReference type="GO" id="GO:0008381">
    <property type="term" value="F:mechanosensitive monoatomic ion channel activity"/>
    <property type="evidence" value="ECO:0007669"/>
    <property type="project" value="InterPro"/>
</dbReference>
<dbReference type="InterPro" id="IPR011014">
    <property type="entry name" value="MscS_channel_TM-2"/>
</dbReference>
<dbReference type="PANTHER" id="PTHR30460">
    <property type="entry name" value="MODERATE CONDUCTANCE MECHANOSENSITIVE CHANNEL YBIO"/>
    <property type="match status" value="1"/>
</dbReference>
<dbReference type="Gene3D" id="3.30.70.100">
    <property type="match status" value="1"/>
</dbReference>
<dbReference type="SUPFAM" id="SSF82861">
    <property type="entry name" value="Mechanosensitive channel protein MscS (YggB), transmembrane region"/>
    <property type="match status" value="1"/>
</dbReference>
<feature type="domain" description="Mechanosensitive ion channel transmembrane helices 2/3" evidence="10">
    <location>
        <begin position="84"/>
        <end position="120"/>
    </location>
</feature>
<organism evidence="11">
    <name type="scientific">freshwater metagenome</name>
    <dbReference type="NCBI Taxonomy" id="449393"/>
    <lineage>
        <taxon>unclassified sequences</taxon>
        <taxon>metagenomes</taxon>
        <taxon>ecological metagenomes</taxon>
    </lineage>
</organism>
<feature type="transmembrane region" description="Helical" evidence="7">
    <location>
        <begin position="76"/>
        <end position="94"/>
    </location>
</feature>
<dbReference type="InterPro" id="IPR011066">
    <property type="entry name" value="MscS_channel_C_sf"/>
</dbReference>
<dbReference type="Pfam" id="PF21082">
    <property type="entry name" value="MS_channel_3rd"/>
    <property type="match status" value="1"/>
</dbReference>
<evidence type="ECO:0000256" key="2">
    <source>
        <dbReference type="ARBA" id="ARBA00008017"/>
    </source>
</evidence>
<dbReference type="Pfam" id="PF00924">
    <property type="entry name" value="MS_channel_2nd"/>
    <property type="match status" value="1"/>
</dbReference>
<comment type="subcellular location">
    <subcellularLocation>
        <location evidence="1">Cell membrane</location>
        <topology evidence="1">Multi-pass membrane protein</topology>
    </subcellularLocation>
</comment>
<evidence type="ECO:0000259" key="10">
    <source>
        <dbReference type="Pfam" id="PF21088"/>
    </source>
</evidence>
<dbReference type="GO" id="GO:0005886">
    <property type="term" value="C:plasma membrane"/>
    <property type="evidence" value="ECO:0007669"/>
    <property type="project" value="UniProtKB-SubCell"/>
</dbReference>
<evidence type="ECO:0000256" key="7">
    <source>
        <dbReference type="SAM" id="Phobius"/>
    </source>
</evidence>
<dbReference type="PANTHER" id="PTHR30460:SF0">
    <property type="entry name" value="MODERATE CONDUCTANCE MECHANOSENSITIVE CHANNEL YBIO"/>
    <property type="match status" value="1"/>
</dbReference>
<evidence type="ECO:0000256" key="5">
    <source>
        <dbReference type="ARBA" id="ARBA00022989"/>
    </source>
</evidence>
<feature type="domain" description="Mechanosensitive ion channel MscS C-terminal" evidence="9">
    <location>
        <begin position="191"/>
        <end position="279"/>
    </location>
</feature>
<evidence type="ECO:0000256" key="3">
    <source>
        <dbReference type="ARBA" id="ARBA00022475"/>
    </source>
</evidence>
<keyword evidence="3" id="KW-1003">Cell membrane</keyword>
<dbReference type="InterPro" id="IPR023408">
    <property type="entry name" value="MscS_beta-dom_sf"/>
</dbReference>
<dbReference type="EMBL" id="CAEZVN010000027">
    <property type="protein sequence ID" value="CAB4629740.1"/>
    <property type="molecule type" value="Genomic_DNA"/>
</dbReference>
<dbReference type="InterPro" id="IPR045276">
    <property type="entry name" value="YbiO_bact"/>
</dbReference>